<dbReference type="AlphaFoldDB" id="A0AAD1UA02"/>
<name>A0AAD1UA02_EUPCR</name>
<gene>
    <name evidence="3" type="ORF">ECRASSUSDP1_LOCUS4793</name>
</gene>
<dbReference type="Gene3D" id="2.20.110.10">
    <property type="entry name" value="Histone H3 K4-specific methyltransferase SET7/9 N-terminal domain"/>
    <property type="match status" value="4"/>
</dbReference>
<dbReference type="Pfam" id="PF02493">
    <property type="entry name" value="MORN"/>
    <property type="match status" value="12"/>
</dbReference>
<dbReference type="EMBL" id="CAMPGE010004608">
    <property type="protein sequence ID" value="CAI2363457.1"/>
    <property type="molecule type" value="Genomic_DNA"/>
</dbReference>
<organism evidence="3 4">
    <name type="scientific">Euplotes crassus</name>
    <dbReference type="NCBI Taxonomy" id="5936"/>
    <lineage>
        <taxon>Eukaryota</taxon>
        <taxon>Sar</taxon>
        <taxon>Alveolata</taxon>
        <taxon>Ciliophora</taxon>
        <taxon>Intramacronucleata</taxon>
        <taxon>Spirotrichea</taxon>
        <taxon>Hypotrichia</taxon>
        <taxon>Euplotida</taxon>
        <taxon>Euplotidae</taxon>
        <taxon>Moneuplotes</taxon>
    </lineage>
</organism>
<proteinExistence type="predicted"/>
<comment type="caution">
    <text evidence="3">The sequence shown here is derived from an EMBL/GenBank/DDBJ whole genome shotgun (WGS) entry which is preliminary data.</text>
</comment>
<reference evidence="3" key="1">
    <citation type="submission" date="2023-07" db="EMBL/GenBank/DDBJ databases">
        <authorList>
            <consortium name="AG Swart"/>
            <person name="Singh M."/>
            <person name="Singh A."/>
            <person name="Seah K."/>
            <person name="Emmerich C."/>
        </authorList>
    </citation>
    <scope>NUCLEOTIDE SEQUENCE</scope>
    <source>
        <strain evidence="3">DP1</strain>
    </source>
</reference>
<feature type="region of interest" description="Disordered" evidence="2">
    <location>
        <begin position="1"/>
        <end position="26"/>
    </location>
</feature>
<dbReference type="Proteomes" id="UP001295684">
    <property type="component" value="Unassembled WGS sequence"/>
</dbReference>
<evidence type="ECO:0000256" key="2">
    <source>
        <dbReference type="SAM" id="MobiDB-lite"/>
    </source>
</evidence>
<evidence type="ECO:0000313" key="3">
    <source>
        <dbReference type="EMBL" id="CAI2363457.1"/>
    </source>
</evidence>
<evidence type="ECO:0000256" key="1">
    <source>
        <dbReference type="ARBA" id="ARBA00022737"/>
    </source>
</evidence>
<keyword evidence="4" id="KW-1185">Reference proteome</keyword>
<sequence>MEQKVQIRSISNPRKSSAGRRPPDVFKNQKVAKPSFTTAFTLPGRVNQINSNIKTPNKPEYVYGPTIGMKYEVLNSSADHFYKTKPRFKTPSLRRASVVSSESEATSTSVMDIESATSNMKVYYKDEEEQVDKAKILIDDPSRVSSKLSLTISGSKEDSNTKKKGNREAYVIYDNGDTFEGSIRNNRRNGYGVLLRDNKFKYEGEWKFDKRDGYGVQKWNGIGVYEGLWKNDKQVEGTMIWDDKSYYKGQFHGDFLNGQGTLVTAEEIIRGEWKKSKLNGQGERILLADNSRYVGKWIQGKLTGQGEFHSPNETYVGHFSNNLEHGNGKKVYSDGTIYEGKWDNGLPHGFGKHTHPDGSTYKGHFEDGFKQGQGTLECPEYKYSGGWQNDKFYGHGHYKNIYNLEYEGDFVNDEKSGFGKLKVSMPEEMKGKKFKFQSETYIGDFLSDKFNGKGKYLFADGSEYDGEWANNMMEGHGKLTIEDGQEIEGEFSNGEVTKNDGEIVKIPEKYRMDDQ</sequence>
<dbReference type="PANTHER" id="PTHR23084:SF263">
    <property type="entry name" value="MORN REPEAT-CONTAINING PROTEIN 1"/>
    <property type="match status" value="1"/>
</dbReference>
<accession>A0AAD1UA02</accession>
<dbReference type="SMART" id="SM00698">
    <property type="entry name" value="MORN"/>
    <property type="match status" value="12"/>
</dbReference>
<dbReference type="SUPFAM" id="SSF82185">
    <property type="entry name" value="Histone H3 K4-specific methyltransferase SET7/9 N-terminal domain"/>
    <property type="match status" value="4"/>
</dbReference>
<dbReference type="PANTHER" id="PTHR23084">
    <property type="entry name" value="PHOSPHATIDYLINOSITOL-4-PHOSPHATE 5-KINASE RELATED"/>
    <property type="match status" value="1"/>
</dbReference>
<evidence type="ECO:0000313" key="4">
    <source>
        <dbReference type="Proteomes" id="UP001295684"/>
    </source>
</evidence>
<protein>
    <submittedName>
        <fullName evidence="3">Uncharacterized protein</fullName>
    </submittedName>
</protein>
<dbReference type="InterPro" id="IPR003409">
    <property type="entry name" value="MORN"/>
</dbReference>
<keyword evidence="1" id="KW-0677">Repeat</keyword>
<feature type="compositionally biased region" description="Polar residues" evidence="2">
    <location>
        <begin position="1"/>
        <end position="15"/>
    </location>
</feature>